<feature type="chain" id="PRO_5045286985" description="Lipoprotein" evidence="1">
    <location>
        <begin position="20"/>
        <end position="142"/>
    </location>
</feature>
<evidence type="ECO:0000256" key="1">
    <source>
        <dbReference type="SAM" id="SignalP"/>
    </source>
</evidence>
<proteinExistence type="predicted"/>
<comment type="caution">
    <text evidence="2">The sequence shown here is derived from an EMBL/GenBank/DDBJ whole genome shotgun (WGS) entry which is preliminary data.</text>
</comment>
<evidence type="ECO:0000313" key="3">
    <source>
        <dbReference type="Proteomes" id="UP001521150"/>
    </source>
</evidence>
<accession>A0ABS8ZML3</accession>
<evidence type="ECO:0000313" key="2">
    <source>
        <dbReference type="EMBL" id="MCE7009016.1"/>
    </source>
</evidence>
<keyword evidence="3" id="KW-1185">Reference proteome</keyword>
<protein>
    <recommendedName>
        <fullName evidence="4">Lipoprotein</fullName>
    </recommendedName>
</protein>
<dbReference type="EMBL" id="JAJVCN010000003">
    <property type="protein sequence ID" value="MCE7009016.1"/>
    <property type="molecule type" value="Genomic_DNA"/>
</dbReference>
<sequence length="142" mass="15269">MKGLVVVAALLAACSPDSAALPVPSSVVKSDIDKMRDYKKCMIEHKADLPYESTEKLDVSAATLAKAEKECAKFLPDTKGGPLPVTPEEYAAKLKLAKCVRDNGVPEFPDPRPDGVDEGIKYTTDPKTVGKAFDACARITMR</sequence>
<evidence type="ECO:0008006" key="4">
    <source>
        <dbReference type="Google" id="ProtNLM"/>
    </source>
</evidence>
<name>A0ABS8ZML3_9PSEU</name>
<feature type="signal peptide" evidence="1">
    <location>
        <begin position="1"/>
        <end position="19"/>
    </location>
</feature>
<dbReference type="RefSeq" id="WP_233730461.1">
    <property type="nucleotide sequence ID" value="NZ_JAJVCN010000003.1"/>
</dbReference>
<reference evidence="2 3" key="1">
    <citation type="submission" date="2021-12" db="EMBL/GenBank/DDBJ databases">
        <title>Genome sequence of Kibdelosporangium philippinense ATCC 49844.</title>
        <authorList>
            <person name="Fedorov E.A."/>
            <person name="Omeragic M."/>
            <person name="Shalygina K.F."/>
            <person name="Maclea K.S."/>
        </authorList>
    </citation>
    <scope>NUCLEOTIDE SEQUENCE [LARGE SCALE GENOMIC DNA]</scope>
    <source>
        <strain evidence="2 3">ATCC 49844</strain>
    </source>
</reference>
<organism evidence="2 3">
    <name type="scientific">Kibdelosporangium philippinense</name>
    <dbReference type="NCBI Taxonomy" id="211113"/>
    <lineage>
        <taxon>Bacteria</taxon>
        <taxon>Bacillati</taxon>
        <taxon>Actinomycetota</taxon>
        <taxon>Actinomycetes</taxon>
        <taxon>Pseudonocardiales</taxon>
        <taxon>Pseudonocardiaceae</taxon>
        <taxon>Kibdelosporangium</taxon>
    </lineage>
</organism>
<keyword evidence="1" id="KW-0732">Signal</keyword>
<dbReference type="Proteomes" id="UP001521150">
    <property type="component" value="Unassembled WGS sequence"/>
</dbReference>
<gene>
    <name evidence="2" type="ORF">LWC34_40315</name>
</gene>